<evidence type="ECO:0000256" key="1">
    <source>
        <dbReference type="SAM" id="SignalP"/>
    </source>
</evidence>
<comment type="caution">
    <text evidence="2">The sequence shown here is derived from an EMBL/GenBank/DDBJ whole genome shotgun (WGS) entry which is preliminary data.</text>
</comment>
<reference evidence="2" key="1">
    <citation type="journal article" date="2023" name="Mol. Phylogenet. Evol.">
        <title>Genome-scale phylogeny and comparative genomics of the fungal order Sordariales.</title>
        <authorList>
            <person name="Hensen N."/>
            <person name="Bonometti L."/>
            <person name="Westerberg I."/>
            <person name="Brannstrom I.O."/>
            <person name="Guillou S."/>
            <person name="Cros-Aarteil S."/>
            <person name="Calhoun S."/>
            <person name="Haridas S."/>
            <person name="Kuo A."/>
            <person name="Mondo S."/>
            <person name="Pangilinan J."/>
            <person name="Riley R."/>
            <person name="LaButti K."/>
            <person name="Andreopoulos B."/>
            <person name="Lipzen A."/>
            <person name="Chen C."/>
            <person name="Yan M."/>
            <person name="Daum C."/>
            <person name="Ng V."/>
            <person name="Clum A."/>
            <person name="Steindorff A."/>
            <person name="Ohm R.A."/>
            <person name="Martin F."/>
            <person name="Silar P."/>
            <person name="Natvig D.O."/>
            <person name="Lalanne C."/>
            <person name="Gautier V."/>
            <person name="Ament-Velasquez S.L."/>
            <person name="Kruys A."/>
            <person name="Hutchinson M.I."/>
            <person name="Powell A.J."/>
            <person name="Barry K."/>
            <person name="Miller A.N."/>
            <person name="Grigoriev I.V."/>
            <person name="Debuchy R."/>
            <person name="Gladieux P."/>
            <person name="Hiltunen Thoren M."/>
            <person name="Johannesson H."/>
        </authorList>
    </citation>
    <scope>NUCLEOTIDE SEQUENCE</scope>
    <source>
        <strain evidence="2">CBS 315.58</strain>
    </source>
</reference>
<dbReference type="EMBL" id="MU863934">
    <property type="protein sequence ID" value="KAK4199296.1"/>
    <property type="molecule type" value="Genomic_DNA"/>
</dbReference>
<evidence type="ECO:0000313" key="3">
    <source>
        <dbReference type="Proteomes" id="UP001303160"/>
    </source>
</evidence>
<dbReference type="InterPro" id="IPR013320">
    <property type="entry name" value="ConA-like_dom_sf"/>
</dbReference>
<dbReference type="AlphaFoldDB" id="A0AAN7ASA4"/>
<keyword evidence="3" id="KW-1185">Reference proteome</keyword>
<dbReference type="GO" id="GO:0070007">
    <property type="term" value="F:glutamic-type endopeptidase activity"/>
    <property type="evidence" value="ECO:0007669"/>
    <property type="project" value="InterPro"/>
</dbReference>
<accession>A0AAN7ASA4</accession>
<dbReference type="SUPFAM" id="SSF49899">
    <property type="entry name" value="Concanavalin A-like lectins/glucanases"/>
    <property type="match status" value="1"/>
</dbReference>
<feature type="chain" id="PRO_5042953284" evidence="1">
    <location>
        <begin position="22"/>
        <end position="285"/>
    </location>
</feature>
<dbReference type="InterPro" id="IPR000250">
    <property type="entry name" value="Peptidase_G1"/>
</dbReference>
<feature type="signal peptide" evidence="1">
    <location>
        <begin position="1"/>
        <end position="21"/>
    </location>
</feature>
<evidence type="ECO:0000313" key="2">
    <source>
        <dbReference type="EMBL" id="KAK4199296.1"/>
    </source>
</evidence>
<dbReference type="Pfam" id="PF01828">
    <property type="entry name" value="Peptidase_A4"/>
    <property type="match status" value="1"/>
</dbReference>
<gene>
    <name evidence="2" type="ORF">QBC40DRAFT_307639</name>
</gene>
<proteinExistence type="predicted"/>
<sequence>MKFNLATPAWALSLMAAISHASPVSQLSPRSDTRDLVHSRNWAGLAINTTTDSPISTLTGVFQLPKYIPNQQANYTNISFALHLGTNGGCGSSAALGIDMAILGRDKATFAAWSHSSLDDGNEIAEVHWLDEKRGRRYDIQGGDEITLTIKTIDHRNLWLQWHNSRTNEFEQLKLWGYNADLCLKYAAWVTEQRKQFTDGLSDTAFWSTPDFGRVVLKGMQWATEDFNVWNTGENKGPAKEVWHVIGFKNDQMDITDTRCSPVVKGDNVNDQGMECLKVGPQEIP</sequence>
<reference evidence="2" key="2">
    <citation type="submission" date="2023-05" db="EMBL/GenBank/DDBJ databases">
        <authorList>
            <consortium name="Lawrence Berkeley National Laboratory"/>
            <person name="Steindorff A."/>
            <person name="Hensen N."/>
            <person name="Bonometti L."/>
            <person name="Westerberg I."/>
            <person name="Brannstrom I.O."/>
            <person name="Guillou S."/>
            <person name="Cros-Aarteil S."/>
            <person name="Calhoun S."/>
            <person name="Haridas S."/>
            <person name="Kuo A."/>
            <person name="Mondo S."/>
            <person name="Pangilinan J."/>
            <person name="Riley R."/>
            <person name="Labutti K."/>
            <person name="Andreopoulos B."/>
            <person name="Lipzen A."/>
            <person name="Chen C."/>
            <person name="Yanf M."/>
            <person name="Daum C."/>
            <person name="Ng V."/>
            <person name="Clum A."/>
            <person name="Ohm R."/>
            <person name="Martin F."/>
            <person name="Silar P."/>
            <person name="Natvig D."/>
            <person name="Lalanne C."/>
            <person name="Gautier V."/>
            <person name="Ament-Velasquez S.L."/>
            <person name="Kruys A."/>
            <person name="Hutchinson M.I."/>
            <person name="Powell A.J."/>
            <person name="Barry K."/>
            <person name="Miller A.N."/>
            <person name="Grigoriev I.V."/>
            <person name="Debuchy R."/>
            <person name="Gladieux P."/>
            <person name="Thoren M.H."/>
            <person name="Johannesson H."/>
        </authorList>
    </citation>
    <scope>NUCLEOTIDE SEQUENCE</scope>
    <source>
        <strain evidence="2">CBS 315.58</strain>
    </source>
</reference>
<protein>
    <submittedName>
        <fullName evidence="2">Uncharacterized protein</fullName>
    </submittedName>
</protein>
<dbReference type="Gene3D" id="2.60.120.700">
    <property type="entry name" value="Peptidase G1"/>
    <property type="match status" value="1"/>
</dbReference>
<dbReference type="InterPro" id="IPR038656">
    <property type="entry name" value="Peptidase_G1_sf"/>
</dbReference>
<dbReference type="Proteomes" id="UP001303160">
    <property type="component" value="Unassembled WGS sequence"/>
</dbReference>
<keyword evidence="1" id="KW-0732">Signal</keyword>
<dbReference type="GO" id="GO:0006508">
    <property type="term" value="P:proteolysis"/>
    <property type="evidence" value="ECO:0007669"/>
    <property type="project" value="InterPro"/>
</dbReference>
<name>A0AAN7ASA4_9PEZI</name>
<organism evidence="2 3">
    <name type="scientific">Triangularia verruculosa</name>
    <dbReference type="NCBI Taxonomy" id="2587418"/>
    <lineage>
        <taxon>Eukaryota</taxon>
        <taxon>Fungi</taxon>
        <taxon>Dikarya</taxon>
        <taxon>Ascomycota</taxon>
        <taxon>Pezizomycotina</taxon>
        <taxon>Sordariomycetes</taxon>
        <taxon>Sordariomycetidae</taxon>
        <taxon>Sordariales</taxon>
        <taxon>Podosporaceae</taxon>
        <taxon>Triangularia</taxon>
    </lineage>
</organism>